<proteinExistence type="predicted"/>
<dbReference type="Pfam" id="PF01037">
    <property type="entry name" value="AsnC_trans_reg"/>
    <property type="match status" value="1"/>
</dbReference>
<evidence type="ECO:0000313" key="2">
    <source>
        <dbReference type="EMBL" id="AOJ05902.1"/>
    </source>
</evidence>
<dbReference type="AlphaFoldDB" id="A0A1B4FQE7"/>
<evidence type="ECO:0000313" key="3">
    <source>
        <dbReference type="Proteomes" id="UP000067711"/>
    </source>
</evidence>
<evidence type="ECO:0000259" key="1">
    <source>
        <dbReference type="Pfam" id="PF01037"/>
    </source>
</evidence>
<protein>
    <recommendedName>
        <fullName evidence="1">Transcription regulator AsnC/Lrp ligand binding domain-containing protein</fullName>
    </recommendedName>
</protein>
<dbReference type="Gene3D" id="3.40.50.720">
    <property type="entry name" value="NAD(P)-binding Rossmann-like Domain"/>
    <property type="match status" value="1"/>
</dbReference>
<gene>
    <name evidence="2" type="ORF">WS71_00095</name>
</gene>
<accession>A0A1B4FQE7</accession>
<dbReference type="InterPro" id="IPR011008">
    <property type="entry name" value="Dimeric_a/b-barrel"/>
</dbReference>
<dbReference type="SUPFAM" id="SSF54909">
    <property type="entry name" value="Dimeric alpha+beta barrel"/>
    <property type="match status" value="1"/>
</dbReference>
<dbReference type="EMBL" id="CP013388">
    <property type="protein sequence ID" value="AOJ05902.1"/>
    <property type="molecule type" value="Genomic_DNA"/>
</dbReference>
<name>A0A1B4FQE7_9BURK</name>
<feature type="domain" description="Transcription regulator AsnC/Lrp ligand binding" evidence="1">
    <location>
        <begin position="88"/>
        <end position="116"/>
    </location>
</feature>
<dbReference type="InterPro" id="IPR019887">
    <property type="entry name" value="Tscrpt_reg_AsnC/Lrp_C"/>
</dbReference>
<organism evidence="2 3">
    <name type="scientific">Burkholderia mayonis</name>
    <dbReference type="NCBI Taxonomy" id="1385591"/>
    <lineage>
        <taxon>Bacteria</taxon>
        <taxon>Pseudomonadati</taxon>
        <taxon>Pseudomonadota</taxon>
        <taxon>Betaproteobacteria</taxon>
        <taxon>Burkholderiales</taxon>
        <taxon>Burkholderiaceae</taxon>
        <taxon>Burkholderia</taxon>
        <taxon>pseudomallei group</taxon>
    </lineage>
</organism>
<reference evidence="2 3" key="1">
    <citation type="submission" date="2015-12" db="EMBL/GenBank/DDBJ databases">
        <title>Diversity of Burkholderia near neighbor genomes.</title>
        <authorList>
            <person name="Sahl J."/>
            <person name="Wagner D."/>
            <person name="Keim P."/>
        </authorList>
    </citation>
    <scope>NUCLEOTIDE SEQUENCE [LARGE SCALE GENOMIC DNA]</scope>
    <source>
        <strain evidence="2 3">BDU8</strain>
    </source>
</reference>
<dbReference type="Proteomes" id="UP000067711">
    <property type="component" value="Chromosome 2"/>
</dbReference>
<sequence length="141" mass="15744">MTFVYKADPAHGAQWARLFAEKAPDVPFRVWPDVGDPAAVRYLAAWQPPDDPLRPMPNLEVVFSVGASVDQLAMRDACKRLGILFDRREDFDRFVAAIRNVDEIVECHLASGGYDCRVSHDQTIIEGLLERNIGIESTSAT</sequence>